<gene>
    <name evidence="1" type="ORF">AMORRO_LOCUS12581</name>
</gene>
<proteinExistence type="predicted"/>
<sequence length="86" mass="9688">LDINPEIQMSTEQFLEMDSAIASHEIMSDMEIVEEVLCRSNPLPPENNSEDEVAPLPMTAMQGKKCLKALFCGSTTKETTEYQFLF</sequence>
<protein>
    <submittedName>
        <fullName evidence="1">4159_t:CDS:1</fullName>
    </submittedName>
</protein>
<name>A0A9N9N7H0_9GLOM</name>
<dbReference type="EMBL" id="CAJVPV010018854">
    <property type="protein sequence ID" value="CAG8708944.1"/>
    <property type="molecule type" value="Genomic_DNA"/>
</dbReference>
<keyword evidence="2" id="KW-1185">Reference proteome</keyword>
<evidence type="ECO:0000313" key="2">
    <source>
        <dbReference type="Proteomes" id="UP000789342"/>
    </source>
</evidence>
<dbReference type="Proteomes" id="UP000789342">
    <property type="component" value="Unassembled WGS sequence"/>
</dbReference>
<reference evidence="1" key="1">
    <citation type="submission" date="2021-06" db="EMBL/GenBank/DDBJ databases">
        <authorList>
            <person name="Kallberg Y."/>
            <person name="Tangrot J."/>
            <person name="Rosling A."/>
        </authorList>
    </citation>
    <scope>NUCLEOTIDE SEQUENCE</scope>
    <source>
        <strain evidence="1">CL551</strain>
    </source>
</reference>
<feature type="non-terminal residue" evidence="1">
    <location>
        <position position="86"/>
    </location>
</feature>
<comment type="caution">
    <text evidence="1">The sequence shown here is derived from an EMBL/GenBank/DDBJ whole genome shotgun (WGS) entry which is preliminary data.</text>
</comment>
<evidence type="ECO:0000313" key="1">
    <source>
        <dbReference type="EMBL" id="CAG8708944.1"/>
    </source>
</evidence>
<dbReference type="AlphaFoldDB" id="A0A9N9N7H0"/>
<accession>A0A9N9N7H0</accession>
<organism evidence="1 2">
    <name type="scientific">Acaulospora morrowiae</name>
    <dbReference type="NCBI Taxonomy" id="94023"/>
    <lineage>
        <taxon>Eukaryota</taxon>
        <taxon>Fungi</taxon>
        <taxon>Fungi incertae sedis</taxon>
        <taxon>Mucoromycota</taxon>
        <taxon>Glomeromycotina</taxon>
        <taxon>Glomeromycetes</taxon>
        <taxon>Diversisporales</taxon>
        <taxon>Acaulosporaceae</taxon>
        <taxon>Acaulospora</taxon>
    </lineage>
</organism>